<keyword evidence="3 7" id="KW-0812">Transmembrane</keyword>
<evidence type="ECO:0000313" key="9">
    <source>
        <dbReference type="Proteomes" id="UP000075714"/>
    </source>
</evidence>
<gene>
    <name evidence="8" type="ORF">GPECTOR_2g1131</name>
</gene>
<sequence length="518" mass="53363">MSVPDVPPGPGPSPSPPPVPDAAGGTIPLSPIAVALSAAVLVVNAFISLRFKLGLHVQLVVASVRMVVQLSILGYVLVPIFSYDRWWLVLLYALFMLMIASLEAVQRPGHTFQGMLANTALAMASSSGLLLTYVVLVVLALRPVWDAQYTIPLLGMLLGNATSAVSVGLSTLLEDLAANKAVVEHLLALGANRYEATDAAVRRALKAGMMTGQILAGGDPAQAARYQMVIMFVIGAATCLASVISVYLAVLHLMDATHTFRPDRLLRRQQAGAGAFDRAAWLAAVRRGWATERLMSADSATSSLLTAGLDGGVVSPTSPRLLSAEALVFGREQAAGSVHTEGFGEDELPVSSGAGGGLTAVAEEGPAAAAQPLLGQVQASSSGAGGTLRAPFSSATQQQHFVADTAGRQLPRLGSIAGASHGPTATSGVSSAVSWSAICSEARAEAERKRGVHVVIDDYDPLKQWLIKDIHQRAKAKQAAAAEARKKAAAAGVGSHHDRAGAAEGEGAGAVTGAAIPR</sequence>
<proteinExistence type="inferred from homology"/>
<feature type="region of interest" description="Disordered" evidence="6">
    <location>
        <begin position="488"/>
        <end position="518"/>
    </location>
</feature>
<accession>A0A150H0S1</accession>
<dbReference type="STRING" id="33097.A0A150H0S1"/>
<organism evidence="8 9">
    <name type="scientific">Gonium pectorale</name>
    <name type="common">Green alga</name>
    <dbReference type="NCBI Taxonomy" id="33097"/>
    <lineage>
        <taxon>Eukaryota</taxon>
        <taxon>Viridiplantae</taxon>
        <taxon>Chlorophyta</taxon>
        <taxon>core chlorophytes</taxon>
        <taxon>Chlorophyceae</taxon>
        <taxon>CS clade</taxon>
        <taxon>Chlamydomonadales</taxon>
        <taxon>Volvocaceae</taxon>
        <taxon>Gonium</taxon>
    </lineage>
</organism>
<comment type="caution">
    <text evidence="8">The sequence shown here is derived from an EMBL/GenBank/DDBJ whole genome shotgun (WGS) entry which is preliminary data.</text>
</comment>
<dbReference type="PANTHER" id="PTHR30028:SF0">
    <property type="entry name" value="PROTEIN ALUMINUM SENSITIVE 3"/>
    <property type="match status" value="1"/>
</dbReference>
<feature type="transmembrane region" description="Helical" evidence="7">
    <location>
        <begin position="27"/>
        <end position="47"/>
    </location>
</feature>
<dbReference type="Proteomes" id="UP000075714">
    <property type="component" value="Unassembled WGS sequence"/>
</dbReference>
<evidence type="ECO:0000256" key="3">
    <source>
        <dbReference type="ARBA" id="ARBA00022692"/>
    </source>
</evidence>
<dbReference type="OrthoDB" id="432685at2759"/>
<feature type="transmembrane region" description="Helical" evidence="7">
    <location>
        <begin position="229"/>
        <end position="254"/>
    </location>
</feature>
<feature type="region of interest" description="Disordered" evidence="6">
    <location>
        <begin position="1"/>
        <end position="20"/>
    </location>
</feature>
<evidence type="ECO:0000256" key="5">
    <source>
        <dbReference type="ARBA" id="ARBA00023136"/>
    </source>
</evidence>
<evidence type="ECO:0000256" key="7">
    <source>
        <dbReference type="SAM" id="Phobius"/>
    </source>
</evidence>
<comment type="subcellular location">
    <subcellularLocation>
        <location evidence="1">Membrane</location>
        <topology evidence="1">Multi-pass membrane protein</topology>
    </subcellularLocation>
</comment>
<feature type="transmembrane region" description="Helical" evidence="7">
    <location>
        <begin position="117"/>
        <end position="141"/>
    </location>
</feature>
<keyword evidence="5 7" id="KW-0472">Membrane</keyword>
<evidence type="ECO:0000256" key="2">
    <source>
        <dbReference type="ARBA" id="ARBA00005268"/>
    </source>
</evidence>
<evidence type="ECO:0000256" key="1">
    <source>
        <dbReference type="ARBA" id="ARBA00004141"/>
    </source>
</evidence>
<evidence type="ECO:0000256" key="4">
    <source>
        <dbReference type="ARBA" id="ARBA00022989"/>
    </source>
</evidence>
<name>A0A150H0S1_GONPE</name>
<evidence type="ECO:0000256" key="6">
    <source>
        <dbReference type="SAM" id="MobiDB-lite"/>
    </source>
</evidence>
<dbReference type="AlphaFoldDB" id="A0A150H0S1"/>
<keyword evidence="4 7" id="KW-1133">Transmembrane helix</keyword>
<dbReference type="GO" id="GO:0005886">
    <property type="term" value="C:plasma membrane"/>
    <property type="evidence" value="ECO:0007669"/>
    <property type="project" value="TreeGrafter"/>
</dbReference>
<comment type="similarity">
    <text evidence="2">Belongs to the UPF0014 family.</text>
</comment>
<feature type="transmembrane region" description="Helical" evidence="7">
    <location>
        <begin position="153"/>
        <end position="173"/>
    </location>
</feature>
<dbReference type="Pfam" id="PF03649">
    <property type="entry name" value="UPF0014"/>
    <property type="match status" value="1"/>
</dbReference>
<evidence type="ECO:0000313" key="8">
    <source>
        <dbReference type="EMBL" id="KXZ55582.1"/>
    </source>
</evidence>
<dbReference type="PANTHER" id="PTHR30028">
    <property type="entry name" value="UPF0014 INNER MEMBRANE PROTEIN YBBM-RELATED"/>
    <property type="match status" value="1"/>
</dbReference>
<dbReference type="EMBL" id="LSYV01000003">
    <property type="protein sequence ID" value="KXZ55582.1"/>
    <property type="molecule type" value="Genomic_DNA"/>
</dbReference>
<dbReference type="InterPro" id="IPR005226">
    <property type="entry name" value="UPF0014_fam"/>
</dbReference>
<keyword evidence="9" id="KW-1185">Reference proteome</keyword>
<protein>
    <submittedName>
        <fullName evidence="8">Uncharacterized protein</fullName>
    </submittedName>
</protein>
<reference evidence="9" key="1">
    <citation type="journal article" date="2016" name="Nat. Commun.">
        <title>The Gonium pectorale genome demonstrates co-option of cell cycle regulation during the evolution of multicellularity.</title>
        <authorList>
            <person name="Hanschen E.R."/>
            <person name="Marriage T.N."/>
            <person name="Ferris P.J."/>
            <person name="Hamaji T."/>
            <person name="Toyoda A."/>
            <person name="Fujiyama A."/>
            <person name="Neme R."/>
            <person name="Noguchi H."/>
            <person name="Minakuchi Y."/>
            <person name="Suzuki M."/>
            <person name="Kawai-Toyooka H."/>
            <person name="Smith D.R."/>
            <person name="Sparks H."/>
            <person name="Anderson J."/>
            <person name="Bakaric R."/>
            <person name="Luria V."/>
            <person name="Karger A."/>
            <person name="Kirschner M.W."/>
            <person name="Durand P.M."/>
            <person name="Michod R.E."/>
            <person name="Nozaki H."/>
            <person name="Olson B.J."/>
        </authorList>
    </citation>
    <scope>NUCLEOTIDE SEQUENCE [LARGE SCALE GENOMIC DNA]</scope>
    <source>
        <strain evidence="9">NIES-2863</strain>
    </source>
</reference>
<feature type="transmembrane region" description="Helical" evidence="7">
    <location>
        <begin position="59"/>
        <end position="80"/>
    </location>
</feature>
<feature type="transmembrane region" description="Helical" evidence="7">
    <location>
        <begin position="86"/>
        <end position="105"/>
    </location>
</feature>